<dbReference type="InterPro" id="IPR048412">
    <property type="entry name" value="Htt_bridge"/>
</dbReference>
<evidence type="ECO:0000256" key="3">
    <source>
        <dbReference type="ARBA" id="ARBA00004496"/>
    </source>
</evidence>
<name>A0A7I8VKH6_9ANNE</name>
<feature type="compositionally biased region" description="Basic and acidic residues" evidence="7">
    <location>
        <begin position="459"/>
        <end position="473"/>
    </location>
</feature>
<proteinExistence type="inferred from homology"/>
<comment type="subcellular location">
    <subcellularLocation>
        <location evidence="3">Cytoplasm</location>
    </subcellularLocation>
    <subcellularLocation>
        <location evidence="2">Nucleus</location>
    </subcellularLocation>
</comment>
<dbReference type="InterPro" id="IPR011989">
    <property type="entry name" value="ARM-like"/>
</dbReference>
<dbReference type="InterPro" id="IPR000091">
    <property type="entry name" value="Huntingtin"/>
</dbReference>
<gene>
    <name evidence="8" type="ORF">DGYR_LOCUS5334</name>
</gene>
<dbReference type="InterPro" id="IPR024613">
    <property type="entry name" value="Huntingtin_N_HEAT_rpt-2"/>
</dbReference>
<reference evidence="8 9" key="1">
    <citation type="submission" date="2020-08" db="EMBL/GenBank/DDBJ databases">
        <authorList>
            <person name="Hejnol A."/>
        </authorList>
    </citation>
    <scope>NUCLEOTIDE SEQUENCE [LARGE SCALE GENOMIC DNA]</scope>
</reference>
<evidence type="ECO:0000313" key="9">
    <source>
        <dbReference type="Proteomes" id="UP000549394"/>
    </source>
</evidence>
<dbReference type="PRINTS" id="PR00375">
    <property type="entry name" value="HUNTINGTIN"/>
</dbReference>
<dbReference type="Pfam" id="PF12372">
    <property type="entry name" value="Htt_N-HEAT"/>
    <property type="match status" value="2"/>
</dbReference>
<comment type="caution">
    <text evidence="8">The sequence shown here is derived from an EMBL/GenBank/DDBJ whole genome shotgun (WGS) entry which is preliminary data.</text>
</comment>
<evidence type="ECO:0000256" key="2">
    <source>
        <dbReference type="ARBA" id="ARBA00004123"/>
    </source>
</evidence>
<evidence type="ECO:0000256" key="4">
    <source>
        <dbReference type="ARBA" id="ARBA00007153"/>
    </source>
</evidence>
<dbReference type="InterPro" id="IPR016024">
    <property type="entry name" value="ARM-type_fold"/>
</dbReference>
<feature type="region of interest" description="Disordered" evidence="7">
    <location>
        <begin position="383"/>
        <end position="473"/>
    </location>
</feature>
<dbReference type="EMBL" id="CAJFCJ010000006">
    <property type="protein sequence ID" value="CAD5116739.1"/>
    <property type="molecule type" value="Genomic_DNA"/>
</dbReference>
<evidence type="ECO:0000256" key="6">
    <source>
        <dbReference type="ARBA" id="ARBA00023242"/>
    </source>
</evidence>
<dbReference type="Gene3D" id="1.10.10.60">
    <property type="entry name" value="Homeodomain-like"/>
    <property type="match status" value="1"/>
</dbReference>
<keyword evidence="6" id="KW-0539">Nucleus</keyword>
<protein>
    <submittedName>
        <fullName evidence="8">DgyrCDS5594</fullName>
    </submittedName>
</protein>
<evidence type="ECO:0000256" key="1">
    <source>
        <dbReference type="ARBA" id="ARBA00002907"/>
    </source>
</evidence>
<keyword evidence="5" id="KW-0963">Cytoplasm</keyword>
<dbReference type="Pfam" id="PF20926">
    <property type="entry name" value="Htt_N-HEAT_1"/>
    <property type="match status" value="1"/>
</dbReference>
<sequence length="2221" mass="248990">MASLEKLVKSLDALKAYHPDTLSEEVKKKDNVAIRKEKKTNCNIAADCISANALRNVSDFNNFLGLTIEVLLFLCDDPDPDVRTVADECLNRTIKALLESSVNRIHLELFKEIKKNGPSRTLRAALCRFTEMVHLIRIQKRRAYVMNLVQTIVKLCTRAEEAVQECLGQCMQKLCPVLLSYANDAEIKALLKSFMSNLNSKSATSRRTAASSLALICQYARRPLLFTAWLLDSLLDLVLPISPILSNEPSDSPILLGVLLSLKNLLPQISEQESSYESVKGSFGVLKKEEVISIKVEKLLQVFEFGVHLLSHFDHNVINASLDALQTLLRNCPKKLADLLLTSGAASETHIFSGDKIFEQATKGDTIQETNFRLSSLADVSSLTDEPIETHTRLAETGDNSTSEESEPEVFPSDGQDEAGNSEVADRSISNSSSEEKLSESLPNLSIKTPDNGDINNSTEKEDASLMDTSKDYSSKNGDIGNLSDKSSIALLYFVRLLSSKFLLTGYKNGLIPDNAVRVSVKALALSCLSAASSISPKILFDTLFIEKLEDDPQMILEVIFYSSHSDPQLKGNVSLLIGSLLENVLFLCDDNVIEDYIEKTYGLGRPTIRELCNHLIKIVKDDSAVAAKLAISSIRKFLPTMLNMPLMWESVQILMSLLQVADNPYWLVKVELLELIGELNFRIVSYMEKRFSDTEESKKLTNKPLNIQEVILNKILLKLLNDSDNRIRTAAASSLMKCLPTLYYSNNLLQMDEVVTETRYKVTRYLDPIFHEWSQPPTPIVYGLASPFYNLKGYFSGDEAIEENLSRIISTLLYKLSSTNSKHSKAGCISALVQIIQVYPATAYPTPWGCGVSNSSFKSQNNSEVENDNTSGGGTLQTLLSFITATSITFDLSVHQEILTLIGELYCGETYKCLRSVPENDKDKQQWSMLNDRRLSTFSEQLLLHILRLLNIFYHVIEECPPIAPKTTLSAPSLSPIKKKAKGLKDEALAGVIKDGEKEKAKEKELEKSPPSKTEKIGSFHNIIHYMKLYDVLNATYNSYKVGLLKDKKVYSLSASLTSEDRFITFMTSTLTVLSQLLEIASLKEVGKLTEEILNYLRVVSNFDACNSIYCVQQVIKEEKDLTEELSLEVNSSTNCPIISVIDSPCSDVLNELTTVYRREDEIPSNMNEICDEVFKFIESDLNNIEESSARDSESSTVDVETVDSGKSGLEDNLGCELSGSINKQINNCEAKVKRRRKKKKAVIEITQDQMCFNNAKVPDAAYSLPFDDIQYIDSSGFSTSILAQMLRDDSLSSTACDAAESLMNASSALFDGTDNLNETTSPPITPKKCLDENSPKIQSVSEGWKWHDRMKEARTKRDRIRRSNVLDPKAVKMMSDWYNKNAAHPYPSNEQKLKFASEGGVTLNQLLKALFGTNLSSQWDSSNFNSDVANKGGPGKATRLIAPSGFYMGLYHSCFTAPYTQFTQSLASVTLRTGMPSEHSDSSSLLSWLKKKSEKRLPSTLKSDSKTSDRAFVSSYIRLFETSVIKALKLYTTTSSLPLQKQVLNLLSQLVQLRVNYCLLDSDQVFVGFVVKQVENFEEQQCDGIENFLPHLLYFLVLLSYEKYHSKPIIAVPKIIQLCDGIMASADHRHLPPALQPVVNDLFISRSLNKADSGKDLDTQREVVVSMLLRLLNNYEALELLGIVLQASRRETEEKWKRLSRQVVDAILPLLQNHQVPIRNQMQLDVLHRLFEAVAPAVLRPTDILLRYLFAKPSSLKSTESLESWMSLVLIILRVFLSQSKEDMILSRIHEMQLTIPILKTNSENQQIFPAAITFTRFILQTFGIVVEYLNKSNKDLLTKKLDVTKKSEQVNFILDNNITDLIDMSQEPPIQDLISKIQEKSDQSLVFIQTINDKCESLCEEAERVYDCLKCLRCAHQEQTAPLLRLIITRILPQRHLMAVGRFADNVACQRTEVLLAAIAQGKIDQPPLEDIEKLLSFMEERGLLKRYARLATLLSKLIIGNSNKAKQYLTESKSQHPLNTVGKLTQNSIVDKNLVISIVQYECSKRMPNFRDCAQMLSCLEYADIVNILMSSSTHQSIIGECLKTGAELSLASYDENCLLGGKKNYSGDESLVPLFRAAELCLIRKISEVVSDLPAPHEVLMWDEDEKISPLSPRGKQYRDKLLEKFSDSHWLQGCRRLAGALLEYLSVIPSLPWQASDDNLRDATRFCVLGFEVCV</sequence>
<dbReference type="Proteomes" id="UP000549394">
    <property type="component" value="Unassembled WGS sequence"/>
</dbReference>
<dbReference type="SUPFAM" id="SSF48371">
    <property type="entry name" value="ARM repeat"/>
    <property type="match status" value="1"/>
</dbReference>
<organism evidence="8 9">
    <name type="scientific">Dimorphilus gyrociliatus</name>
    <dbReference type="NCBI Taxonomy" id="2664684"/>
    <lineage>
        <taxon>Eukaryota</taxon>
        <taxon>Metazoa</taxon>
        <taxon>Spiralia</taxon>
        <taxon>Lophotrochozoa</taxon>
        <taxon>Annelida</taxon>
        <taxon>Polychaeta</taxon>
        <taxon>Polychaeta incertae sedis</taxon>
        <taxon>Dinophilidae</taxon>
        <taxon>Dimorphilus</taxon>
    </lineage>
</organism>
<keyword evidence="9" id="KW-1185">Reference proteome</keyword>
<dbReference type="OrthoDB" id="10065698at2759"/>
<dbReference type="GO" id="GO:0005737">
    <property type="term" value="C:cytoplasm"/>
    <property type="evidence" value="ECO:0007669"/>
    <property type="project" value="UniProtKB-SubCell"/>
</dbReference>
<comment type="function">
    <text evidence="1">May play a role in microtubule-mediated transport or vesicle function.</text>
</comment>
<comment type="similarity">
    <text evidence="4">Belongs to the huntingtin family.</text>
</comment>
<feature type="region of interest" description="Disordered" evidence="7">
    <location>
        <begin position="1188"/>
        <end position="1207"/>
    </location>
</feature>
<dbReference type="Pfam" id="PF20925">
    <property type="entry name" value="Htt_bridge"/>
    <property type="match status" value="1"/>
</dbReference>
<dbReference type="InterPro" id="IPR028426">
    <property type="entry name" value="Huntingtin_fam"/>
</dbReference>
<evidence type="ECO:0000256" key="7">
    <source>
        <dbReference type="SAM" id="MobiDB-lite"/>
    </source>
</evidence>
<evidence type="ECO:0000313" key="8">
    <source>
        <dbReference type="EMBL" id="CAD5116739.1"/>
    </source>
</evidence>
<dbReference type="PANTHER" id="PTHR10170:SF10">
    <property type="entry name" value="HUNTINGTIN"/>
    <property type="match status" value="1"/>
</dbReference>
<dbReference type="InterPro" id="IPR048411">
    <property type="entry name" value="Htt_N_HEAT_rpt-1"/>
</dbReference>
<dbReference type="Gene3D" id="1.25.10.10">
    <property type="entry name" value="Leucine-rich Repeat Variant"/>
    <property type="match status" value="2"/>
</dbReference>
<dbReference type="GO" id="GO:0005634">
    <property type="term" value="C:nucleus"/>
    <property type="evidence" value="ECO:0007669"/>
    <property type="project" value="UniProtKB-SubCell"/>
</dbReference>
<dbReference type="PANTHER" id="PTHR10170">
    <property type="entry name" value="HUNTINGTON DISEASE PROTEIN"/>
    <property type="match status" value="1"/>
</dbReference>
<accession>A0A7I8VKH6</accession>
<evidence type="ECO:0000256" key="5">
    <source>
        <dbReference type="ARBA" id="ARBA00022490"/>
    </source>
</evidence>